<dbReference type="InterPro" id="IPR045464">
    <property type="entry name" value="Hrt3/FBXO9_C"/>
</dbReference>
<evidence type="ECO:0000313" key="5">
    <source>
        <dbReference type="Proteomes" id="UP000039865"/>
    </source>
</evidence>
<dbReference type="InterPro" id="IPR001810">
    <property type="entry name" value="F-box_dom"/>
</dbReference>
<dbReference type="Pfam" id="PF19270">
    <property type="entry name" value="FBO_C"/>
    <property type="match status" value="1"/>
</dbReference>
<feature type="compositionally biased region" description="Polar residues" evidence="2">
    <location>
        <begin position="1"/>
        <end position="10"/>
    </location>
</feature>
<proteinExistence type="predicted"/>
<feature type="compositionally biased region" description="Polar residues" evidence="2">
    <location>
        <begin position="17"/>
        <end position="28"/>
    </location>
</feature>
<dbReference type="OrthoDB" id="2117972at2759"/>
<dbReference type="Gene3D" id="1.20.1280.50">
    <property type="match status" value="1"/>
</dbReference>
<dbReference type="SUPFAM" id="SSF81383">
    <property type="entry name" value="F-box domain"/>
    <property type="match status" value="1"/>
</dbReference>
<dbReference type="PANTHER" id="PTHR12874">
    <property type="entry name" value="F-BOX ONLY PROTEIN 48-RELATED"/>
    <property type="match status" value="1"/>
</dbReference>
<protein>
    <submittedName>
        <fullName evidence="4">F-box only protein 9</fullName>
    </submittedName>
</protein>
<organism evidence="4 5">
    <name type="scientific">Stylonychia lemnae</name>
    <name type="common">Ciliate</name>
    <dbReference type="NCBI Taxonomy" id="5949"/>
    <lineage>
        <taxon>Eukaryota</taxon>
        <taxon>Sar</taxon>
        <taxon>Alveolata</taxon>
        <taxon>Ciliophora</taxon>
        <taxon>Intramacronucleata</taxon>
        <taxon>Spirotrichea</taxon>
        <taxon>Stichotrichia</taxon>
        <taxon>Sporadotrichida</taxon>
        <taxon>Oxytrichidae</taxon>
        <taxon>Stylonychinae</taxon>
        <taxon>Stylonychia</taxon>
    </lineage>
</organism>
<dbReference type="EMBL" id="CCKQ01015885">
    <property type="protein sequence ID" value="CDW87733.1"/>
    <property type="molecule type" value="Genomic_DNA"/>
</dbReference>
<evidence type="ECO:0000259" key="3">
    <source>
        <dbReference type="PROSITE" id="PS50181"/>
    </source>
</evidence>
<sequence>MESSNTQQFKNQEEFQIDTTLSSNNYSSKHSEQEEFNENDEFIRQIIEDDIDLEEKISAFDLINKFQRYENSLKKFNISPEELFEKLSIKNKNMDDFTFLKKQQSAVEEQKKREAQQLIQDNYNDDGDTVKIRYFDLVPAELISHIFTFLDQRSFLQTPMICKEWNIIFKKKSTGKIFKRHCLQIWNTRLYQGQSKYLHKFQNWRQMLRMRPFIRFDGFYVCKIMYMRSGLSENSMNHPVHQVVSYKYLRFYPDGTCVSLYTNATPKKFLPKIKQQLQFLNKNGQFQTHQNTEYQMYNQNDSHLSIQSGNFRIHNDYLTLLQMIGATEYRYEFQIIRNEALPEYLKDCDHLDMWWAGFKIDENQIVDSGDDNRNYIQIKINNHYDNKFKFRQVPDLA</sequence>
<dbReference type="GO" id="GO:0019005">
    <property type="term" value="C:SCF ubiquitin ligase complex"/>
    <property type="evidence" value="ECO:0007669"/>
    <property type="project" value="TreeGrafter"/>
</dbReference>
<evidence type="ECO:0000256" key="2">
    <source>
        <dbReference type="SAM" id="MobiDB-lite"/>
    </source>
</evidence>
<evidence type="ECO:0000256" key="1">
    <source>
        <dbReference type="ARBA" id="ARBA00022786"/>
    </source>
</evidence>
<dbReference type="InterPro" id="IPR036047">
    <property type="entry name" value="F-box-like_dom_sf"/>
</dbReference>
<dbReference type="AlphaFoldDB" id="A0A078B2M1"/>
<dbReference type="Proteomes" id="UP000039865">
    <property type="component" value="Unassembled WGS sequence"/>
</dbReference>
<dbReference type="GO" id="GO:0031146">
    <property type="term" value="P:SCF-dependent proteasomal ubiquitin-dependent protein catabolic process"/>
    <property type="evidence" value="ECO:0007669"/>
    <property type="project" value="TreeGrafter"/>
</dbReference>
<evidence type="ECO:0000313" key="4">
    <source>
        <dbReference type="EMBL" id="CDW87733.1"/>
    </source>
</evidence>
<accession>A0A078B2M1</accession>
<dbReference type="GO" id="GO:0005737">
    <property type="term" value="C:cytoplasm"/>
    <property type="evidence" value="ECO:0007669"/>
    <property type="project" value="TreeGrafter"/>
</dbReference>
<gene>
    <name evidence="4" type="primary">Contig10215.g10909</name>
    <name evidence="4" type="ORF">STYLEM_16845</name>
</gene>
<reference evidence="4 5" key="1">
    <citation type="submission" date="2014-06" db="EMBL/GenBank/DDBJ databases">
        <authorList>
            <person name="Swart Estienne"/>
        </authorList>
    </citation>
    <scope>NUCLEOTIDE SEQUENCE [LARGE SCALE GENOMIC DNA]</scope>
    <source>
        <strain evidence="4 5">130c</strain>
    </source>
</reference>
<feature type="domain" description="F-box" evidence="3">
    <location>
        <begin position="132"/>
        <end position="181"/>
    </location>
</feature>
<dbReference type="InParanoid" id="A0A078B2M1"/>
<keyword evidence="1" id="KW-0833">Ubl conjugation pathway</keyword>
<name>A0A078B2M1_STYLE</name>
<dbReference type="PROSITE" id="PS50181">
    <property type="entry name" value="FBOX"/>
    <property type="match status" value="1"/>
</dbReference>
<dbReference type="PANTHER" id="PTHR12874:SF9">
    <property type="entry name" value="F-BOX ONLY PROTEIN 48"/>
    <property type="match status" value="1"/>
</dbReference>
<feature type="region of interest" description="Disordered" evidence="2">
    <location>
        <begin position="1"/>
        <end position="37"/>
    </location>
</feature>
<keyword evidence="5" id="KW-1185">Reference proteome</keyword>